<feature type="compositionally biased region" description="Basic and acidic residues" evidence="1">
    <location>
        <begin position="732"/>
        <end position="748"/>
    </location>
</feature>
<organism evidence="2 3">
    <name type="scientific">Dioszegia hungarica</name>
    <dbReference type="NCBI Taxonomy" id="4972"/>
    <lineage>
        <taxon>Eukaryota</taxon>
        <taxon>Fungi</taxon>
        <taxon>Dikarya</taxon>
        <taxon>Basidiomycota</taxon>
        <taxon>Agaricomycotina</taxon>
        <taxon>Tremellomycetes</taxon>
        <taxon>Tremellales</taxon>
        <taxon>Bulleribasidiaceae</taxon>
        <taxon>Dioszegia</taxon>
    </lineage>
</organism>
<feature type="compositionally biased region" description="Basic and acidic residues" evidence="1">
    <location>
        <begin position="861"/>
        <end position="875"/>
    </location>
</feature>
<feature type="compositionally biased region" description="Basic and acidic residues" evidence="1">
    <location>
        <begin position="685"/>
        <end position="704"/>
    </location>
</feature>
<feature type="compositionally biased region" description="Polar residues" evidence="1">
    <location>
        <begin position="566"/>
        <end position="578"/>
    </location>
</feature>
<dbReference type="GO" id="GO:0000935">
    <property type="term" value="C:division septum"/>
    <property type="evidence" value="ECO:0007669"/>
    <property type="project" value="TreeGrafter"/>
</dbReference>
<feature type="compositionally biased region" description="Low complexity" evidence="1">
    <location>
        <begin position="822"/>
        <end position="833"/>
    </location>
</feature>
<feature type="compositionally biased region" description="Low complexity" evidence="1">
    <location>
        <begin position="932"/>
        <end position="954"/>
    </location>
</feature>
<feature type="compositionally biased region" description="Low complexity" evidence="1">
    <location>
        <begin position="755"/>
        <end position="782"/>
    </location>
</feature>
<evidence type="ECO:0000256" key="1">
    <source>
        <dbReference type="SAM" id="MobiDB-lite"/>
    </source>
</evidence>
<reference evidence="2" key="1">
    <citation type="journal article" date="2022" name="G3 (Bethesda)">
        <title>High quality genome of the basidiomycete yeast Dioszegia hungarica PDD-24b-2 isolated from cloud water.</title>
        <authorList>
            <person name="Jarrige D."/>
            <person name="Haridas S."/>
            <person name="Bleykasten-Grosshans C."/>
            <person name="Joly M."/>
            <person name="Nadalig T."/>
            <person name="Sancelme M."/>
            <person name="Vuilleumier S."/>
            <person name="Grigoriev I.V."/>
            <person name="Amato P."/>
            <person name="Bringel F."/>
        </authorList>
    </citation>
    <scope>NUCLEOTIDE SEQUENCE</scope>
    <source>
        <strain evidence="2">PDD-24b-2</strain>
    </source>
</reference>
<evidence type="ECO:0000313" key="2">
    <source>
        <dbReference type="EMBL" id="KAI9633913.1"/>
    </source>
</evidence>
<feature type="compositionally biased region" description="Low complexity" evidence="1">
    <location>
        <begin position="707"/>
        <end position="723"/>
    </location>
</feature>
<feature type="compositionally biased region" description="Low complexity" evidence="1">
    <location>
        <begin position="622"/>
        <end position="631"/>
    </location>
</feature>
<feature type="compositionally biased region" description="Basic and acidic residues" evidence="1">
    <location>
        <begin position="955"/>
        <end position="967"/>
    </location>
</feature>
<proteinExistence type="predicted"/>
<gene>
    <name evidence="2" type="ORF">MKK02DRAFT_38585</name>
</gene>
<protein>
    <recommendedName>
        <fullName evidence="4">Arrestin C-terminal-like domain-containing protein</fullName>
    </recommendedName>
</protein>
<dbReference type="GO" id="GO:0000917">
    <property type="term" value="P:division septum assembly"/>
    <property type="evidence" value="ECO:0007669"/>
    <property type="project" value="TreeGrafter"/>
</dbReference>
<dbReference type="GeneID" id="77729378"/>
<dbReference type="AlphaFoldDB" id="A0AA38LSX1"/>
<dbReference type="InterPro" id="IPR053060">
    <property type="entry name" value="Cytokinesis_Signaling_Reg"/>
</dbReference>
<feature type="region of interest" description="Disordered" evidence="1">
    <location>
        <begin position="441"/>
        <end position="460"/>
    </location>
</feature>
<feature type="region of interest" description="Disordered" evidence="1">
    <location>
        <begin position="235"/>
        <end position="254"/>
    </location>
</feature>
<accession>A0AA38LSX1</accession>
<dbReference type="PANTHER" id="PTHR36419:SF1">
    <property type="entry name" value="RHO1 GEF LOCALIZING PROTEIN 1"/>
    <property type="match status" value="1"/>
</dbReference>
<dbReference type="PANTHER" id="PTHR36419">
    <property type="entry name" value="ARRESTIN FAMILY PROTEIN 1"/>
    <property type="match status" value="1"/>
</dbReference>
<dbReference type="EMBL" id="JAKWFO010000008">
    <property type="protein sequence ID" value="KAI9633913.1"/>
    <property type="molecule type" value="Genomic_DNA"/>
</dbReference>
<sequence length="1042" mass="109506">MSHPARLSLRAPPHLPFVQGFPGIPGGKDRKQAALCGTVEVRVGAQPIKAKWVRVECRKHESLPAGFPAQAQTDSWELVGEIITLWQAQGKEFDTLQTADFKFFLPLPETLPPTVEMAKGTGVWYELVAALSYRKKGGIFKSDSATIMKITEPIRVTKHELHAVWPVYNHPDQKSVAGQDLTMTIQRPGVAFGPADRILLTASLKSARALPFKLRGFECTLLEVVSYIPEPLIPSKDGKRKPKGSSQPVVKSRPISQARCAVDESVFSGGERSARIDMAVPADVLVTVRDAKTLEVGYELQVKAVCDGFEGPVVPGIKYVVGQYSRSSAQQAMSDIGHIDQLCGGPPRSARPQSSIFTVNTPPLSANGSPAPQGFVAPDPRRVSTSTITTVTTAERAGDFSPTPSTRPYSTVPNRQTLTFPIAQPTPMPLPGSPAPGSISEFSHSQMDATSDTGHTNRYSTMTTGTFGKWDQTLRSNMQAALTPPITPDLSSASKPTWDSAEREKMDLYTRARQSAASTQHSGGAALDQLGLADIPDIDVAPPEYAPPVPALPGGKYQPPVRPVSAYTSPDPSTSSAVPSPELDGPSSPILFTAGPNGSGGIARTENAGSPNAADVRSTLPAAVGAAGAAGTSESPARADLASGLSEKEQMRRYYEAKDRVKNRGEGSSAYVPAGPSPAPTPVLSEREQMRRYYEAKDKVDNRGEGSSAAASTSAPAFAGSSPAPVPTPVLSEKEQMRRYYEARERVEQSQQGTASGSGIAPSGSAPPAGPVASGSGSGFAPNGSHAYPSATDEKDAMRRRYEDATTRVSRGGTASPAIMDSPTTYFPPSTSTQPPPFSPSTTTGSSDRAPIPTSSYPSATDEKERMRRLYEDANQRASRARASLSPPPEAPPRFSAPPAVPPSPIPGPNGVSSSIMPIAPPTPSSNPLGFSSSLDAGPSSSAAPSTTPAYPSAEQEKESMRRRYDDASSAVSRARVASGGGGSEGMARGKMGSGESAREGSGGAGEEDTGAPPPPLPSRPPAEYINLLSPVGESAPWGRDR</sequence>
<feature type="region of interest" description="Disordered" evidence="1">
    <location>
        <begin position="539"/>
        <end position="1042"/>
    </location>
</feature>
<feature type="compositionally biased region" description="Basic and acidic residues" evidence="1">
    <location>
        <begin position="646"/>
        <end position="665"/>
    </location>
</feature>
<comment type="caution">
    <text evidence="2">The sequence shown here is derived from an EMBL/GenBank/DDBJ whole genome shotgun (WGS) entry which is preliminary data.</text>
</comment>
<keyword evidence="3" id="KW-1185">Reference proteome</keyword>
<feature type="compositionally biased region" description="Low complexity" evidence="1">
    <location>
        <begin position="968"/>
        <end position="978"/>
    </location>
</feature>
<dbReference type="Proteomes" id="UP001164286">
    <property type="component" value="Unassembled WGS sequence"/>
</dbReference>
<feature type="compositionally biased region" description="Pro residues" evidence="1">
    <location>
        <begin position="886"/>
        <end position="908"/>
    </location>
</feature>
<feature type="compositionally biased region" description="Low complexity" evidence="1">
    <location>
        <begin position="986"/>
        <end position="996"/>
    </location>
</feature>
<dbReference type="RefSeq" id="XP_052943690.1">
    <property type="nucleotide sequence ID" value="XM_053090173.1"/>
</dbReference>
<evidence type="ECO:0000313" key="3">
    <source>
        <dbReference type="Proteomes" id="UP001164286"/>
    </source>
</evidence>
<name>A0AA38LSX1_9TREE</name>
<feature type="compositionally biased region" description="Basic and acidic residues" evidence="1">
    <location>
        <begin position="792"/>
        <end position="806"/>
    </location>
</feature>
<evidence type="ECO:0008006" key="4">
    <source>
        <dbReference type="Google" id="ProtNLM"/>
    </source>
</evidence>
<feature type="compositionally biased region" description="Pro residues" evidence="1">
    <location>
        <begin position="1012"/>
        <end position="1021"/>
    </location>
</feature>